<evidence type="ECO:0000256" key="1">
    <source>
        <dbReference type="SAM" id="MobiDB-lite"/>
    </source>
</evidence>
<feature type="compositionally biased region" description="Low complexity" evidence="1">
    <location>
        <begin position="220"/>
        <end position="230"/>
    </location>
</feature>
<keyword evidence="2" id="KW-0812">Transmembrane</keyword>
<comment type="caution">
    <text evidence="4">The sequence shown here is derived from an EMBL/GenBank/DDBJ whole genome shotgun (WGS) entry which is preliminary data.</text>
</comment>
<keyword evidence="2" id="KW-1133">Transmembrane helix</keyword>
<feature type="transmembrane region" description="Helical" evidence="2">
    <location>
        <begin position="71"/>
        <end position="89"/>
    </location>
</feature>
<keyword evidence="2" id="KW-0472">Membrane</keyword>
<reference evidence="4 5" key="1">
    <citation type="journal article" date="2019" name="Int. J. Syst. Evol. Microbiol.">
        <title>The Global Catalogue of Microorganisms (GCM) 10K type strain sequencing project: providing services to taxonomists for standard genome sequencing and annotation.</title>
        <authorList>
            <consortium name="The Broad Institute Genomics Platform"/>
            <consortium name="The Broad Institute Genome Sequencing Center for Infectious Disease"/>
            <person name="Wu L."/>
            <person name="Ma J."/>
        </authorList>
    </citation>
    <scope>NUCLEOTIDE SEQUENCE [LARGE SCALE GENOMIC DNA]</scope>
    <source>
        <strain evidence="4 5">JCM 15575</strain>
    </source>
</reference>
<evidence type="ECO:0000256" key="2">
    <source>
        <dbReference type="SAM" id="Phobius"/>
    </source>
</evidence>
<protein>
    <recommendedName>
        <fullName evidence="3">General stress protein 17M-like domain-containing protein</fullName>
    </recommendedName>
</protein>
<feature type="compositionally biased region" description="Low complexity" evidence="1">
    <location>
        <begin position="157"/>
        <end position="172"/>
    </location>
</feature>
<evidence type="ECO:0000313" key="4">
    <source>
        <dbReference type="EMBL" id="GAA1676972.1"/>
    </source>
</evidence>
<dbReference type="Pfam" id="PF11181">
    <property type="entry name" value="YflT"/>
    <property type="match status" value="1"/>
</dbReference>
<accession>A0ABN2GU99</accession>
<dbReference type="InterPro" id="IPR025889">
    <property type="entry name" value="GSP17M-like_dom"/>
</dbReference>
<feature type="region of interest" description="Disordered" evidence="1">
    <location>
        <begin position="153"/>
        <end position="230"/>
    </location>
</feature>
<organism evidence="4 5">
    <name type="scientific">Microbacterium lacus</name>
    <dbReference type="NCBI Taxonomy" id="415217"/>
    <lineage>
        <taxon>Bacteria</taxon>
        <taxon>Bacillati</taxon>
        <taxon>Actinomycetota</taxon>
        <taxon>Actinomycetes</taxon>
        <taxon>Micrococcales</taxon>
        <taxon>Microbacteriaceae</taxon>
        <taxon>Microbacterium</taxon>
    </lineage>
</organism>
<evidence type="ECO:0000313" key="5">
    <source>
        <dbReference type="Proteomes" id="UP001500596"/>
    </source>
</evidence>
<keyword evidence="5" id="KW-1185">Reference proteome</keyword>
<gene>
    <name evidence="4" type="ORF">GCM10009807_21180</name>
</gene>
<dbReference type="Proteomes" id="UP001500596">
    <property type="component" value="Unassembled WGS sequence"/>
</dbReference>
<name>A0ABN2GU99_9MICO</name>
<proteinExistence type="predicted"/>
<feature type="compositionally biased region" description="Basic and acidic residues" evidence="1">
    <location>
        <begin position="201"/>
        <end position="216"/>
    </location>
</feature>
<dbReference type="RefSeq" id="WP_344054349.1">
    <property type="nucleotide sequence ID" value="NZ_BAAAPK010000001.1"/>
</dbReference>
<evidence type="ECO:0000259" key="3">
    <source>
        <dbReference type="Pfam" id="PF11181"/>
    </source>
</evidence>
<feature type="domain" description="General stress protein 17M-like" evidence="3">
    <location>
        <begin position="17"/>
        <end position="105"/>
    </location>
</feature>
<dbReference type="EMBL" id="BAAAPK010000001">
    <property type="protein sequence ID" value="GAA1676972.1"/>
    <property type="molecule type" value="Genomic_DNA"/>
</dbReference>
<feature type="transmembrane region" description="Helical" evidence="2">
    <location>
        <begin position="95"/>
        <end position="120"/>
    </location>
</feature>
<feature type="compositionally biased region" description="Basic and acidic residues" evidence="1">
    <location>
        <begin position="176"/>
        <end position="185"/>
    </location>
</feature>
<sequence length="230" mass="23766">MSMNGGRFPQSVGDLGQTVASFPTYEAAQKAVSRLIAGEVPARDIAIVGQGLRSVEKVTGKLGYATAARAGATNGVLLGLLFSAILVIGSPSVPIQAFVGVIFVGIALGMLLSIVTYSFVRRRRDFASVMQVVADHYELMIAASSVQRARQVLGGSADDAPPAAAPAAPVPDADAEPPRYGERIRPAASGPQPPVEAPAEPQERPEPPVPADRPEPDAEPPAGGRPDAQS</sequence>